<feature type="compositionally biased region" description="Basic and acidic residues" evidence="6">
    <location>
        <begin position="480"/>
        <end position="498"/>
    </location>
</feature>
<keyword evidence="5" id="KW-0539">Nucleus</keyword>
<evidence type="ECO:0000256" key="4">
    <source>
        <dbReference type="ARBA" id="ARBA00023163"/>
    </source>
</evidence>
<dbReference type="InterPro" id="IPR011598">
    <property type="entry name" value="bHLH_dom"/>
</dbReference>
<dbReference type="Gene3D" id="4.10.280.10">
    <property type="entry name" value="Helix-loop-helix DNA-binding domain"/>
    <property type="match status" value="1"/>
</dbReference>
<gene>
    <name evidence="9" type="primary">EGL3_4</name>
    <name evidence="9" type="ORF">PIB30_065006</name>
</gene>
<evidence type="ECO:0000256" key="6">
    <source>
        <dbReference type="SAM" id="MobiDB-lite"/>
    </source>
</evidence>
<protein>
    <submittedName>
        <fullName evidence="9">Endoglucanase 3</fullName>
    </submittedName>
</protein>
<dbReference type="PANTHER" id="PTHR46266:SF3">
    <property type="entry name" value="TRANSCRIPTION FACTOR EGL1"/>
    <property type="match status" value="1"/>
</dbReference>
<organism evidence="9 10">
    <name type="scientific">Stylosanthes scabra</name>
    <dbReference type="NCBI Taxonomy" id="79078"/>
    <lineage>
        <taxon>Eukaryota</taxon>
        <taxon>Viridiplantae</taxon>
        <taxon>Streptophyta</taxon>
        <taxon>Embryophyta</taxon>
        <taxon>Tracheophyta</taxon>
        <taxon>Spermatophyta</taxon>
        <taxon>Magnoliopsida</taxon>
        <taxon>eudicotyledons</taxon>
        <taxon>Gunneridae</taxon>
        <taxon>Pentapetalae</taxon>
        <taxon>rosids</taxon>
        <taxon>fabids</taxon>
        <taxon>Fabales</taxon>
        <taxon>Fabaceae</taxon>
        <taxon>Papilionoideae</taxon>
        <taxon>50 kb inversion clade</taxon>
        <taxon>dalbergioids sensu lato</taxon>
        <taxon>Dalbergieae</taxon>
        <taxon>Pterocarpus clade</taxon>
        <taxon>Stylosanthes</taxon>
    </lineage>
</organism>
<keyword evidence="10" id="KW-1185">Reference proteome</keyword>
<dbReference type="Proteomes" id="UP001341840">
    <property type="component" value="Unassembled WGS sequence"/>
</dbReference>
<dbReference type="EMBL" id="JASCZI010121471">
    <property type="protein sequence ID" value="MED6161886.1"/>
    <property type="molecule type" value="Genomic_DNA"/>
</dbReference>
<dbReference type="Pfam" id="PF00010">
    <property type="entry name" value="HLH"/>
    <property type="match status" value="1"/>
</dbReference>
<dbReference type="PROSITE" id="PS51671">
    <property type="entry name" value="ACT"/>
    <property type="match status" value="1"/>
</dbReference>
<evidence type="ECO:0000256" key="2">
    <source>
        <dbReference type="ARBA" id="ARBA00023015"/>
    </source>
</evidence>
<sequence length="622" mass="69589">MLPENFKEQLALAVRSIQWSYAIFWSTSSTQPGVLSWGEGYYNGDIKTRKTSQGVELNPDQIGLQRSEQLRELFKSLKAAEASPQTKKPSAALSPEDLTDTEWYYLVCMSFVFNTGQGLPGKALAKAEPIWLCDAPSSDCRVFSRCLLAKSASIQTVVCFPFINGVIELGTTDHVSEDLSLIQQIRTSYLDILDFGVHNIYGATLSEDVACASFNVKQAPEVGGALINTTSPNNSSNAFQANQTPDETFMAERINNGTSQIQTWQVMDDELSNGVHNSSDCVSQTLQSPEKIASLPKGDNLTDNSAKDLEKGSNSKMTLVDPRSDDWHYQMVLSTLLKSSDQLFMGMHFQNFHQESSFVSWKNAGPVSSQRPRTDGGTSQTLLKKILFEVPRMHLDGILECQEENEYKEGVRTEAEENGMNHVLSERRRRAKLNERFLTLRSMVPSITKDDKVSILDDAIEYLRKLEKRIKELEVHKDLTDREARTKRSPQDMVERTSDNYFNKTDNGKKSMSKKRKSRDMDEKSPETNSESLLKGSCTNNDVDVNINENNEVEVEMKCPSKAGMFLKIMEGVSSLGLNLHSVQSREVDGNLYVTLKSKLAGSTIVSVKRIKQTLQNVASKC</sequence>
<dbReference type="InterPro" id="IPR054502">
    <property type="entry name" value="bHLH-TF_ACT-like_plant"/>
</dbReference>
<dbReference type="InterPro" id="IPR025610">
    <property type="entry name" value="MYC/MYB_N"/>
</dbReference>
<keyword evidence="2" id="KW-0805">Transcription regulation</keyword>
<keyword evidence="4" id="KW-0804">Transcription</keyword>
<feature type="region of interest" description="Disordered" evidence="6">
    <location>
        <begin position="480"/>
        <end position="541"/>
    </location>
</feature>
<proteinExistence type="predicted"/>
<dbReference type="Pfam" id="PF22754">
    <property type="entry name" value="bHLH-TF_ACT-like_plant"/>
    <property type="match status" value="1"/>
</dbReference>
<evidence type="ECO:0000259" key="8">
    <source>
        <dbReference type="PROSITE" id="PS51671"/>
    </source>
</evidence>
<comment type="caution">
    <text evidence="9">The sequence shown here is derived from an EMBL/GenBank/DDBJ whole genome shotgun (WGS) entry which is preliminary data.</text>
</comment>
<feature type="region of interest" description="Disordered" evidence="6">
    <location>
        <begin position="293"/>
        <end position="317"/>
    </location>
</feature>
<evidence type="ECO:0000256" key="3">
    <source>
        <dbReference type="ARBA" id="ARBA00023159"/>
    </source>
</evidence>
<dbReference type="SUPFAM" id="SSF47459">
    <property type="entry name" value="HLH, helix-loop-helix DNA-binding domain"/>
    <property type="match status" value="1"/>
</dbReference>
<dbReference type="PANTHER" id="PTHR46266">
    <property type="entry name" value="TRANSCRIPTION FACTOR TT8"/>
    <property type="match status" value="1"/>
</dbReference>
<dbReference type="PROSITE" id="PS50888">
    <property type="entry name" value="BHLH"/>
    <property type="match status" value="1"/>
</dbReference>
<dbReference type="InterPro" id="IPR002912">
    <property type="entry name" value="ACT_dom"/>
</dbReference>
<dbReference type="Pfam" id="PF14215">
    <property type="entry name" value="bHLH-MYC_N"/>
    <property type="match status" value="1"/>
</dbReference>
<dbReference type="SMART" id="SM00353">
    <property type="entry name" value="HLH"/>
    <property type="match status" value="1"/>
</dbReference>
<reference evidence="9 10" key="1">
    <citation type="journal article" date="2023" name="Plants (Basel)">
        <title>Bridging the Gap: Combining Genomics and Transcriptomics Approaches to Understand Stylosanthes scabra, an Orphan Legume from the Brazilian Caatinga.</title>
        <authorList>
            <person name="Ferreira-Neto J.R.C."/>
            <person name="da Silva M.D."/>
            <person name="Binneck E."/>
            <person name="de Melo N.F."/>
            <person name="da Silva R.H."/>
            <person name="de Melo A.L.T.M."/>
            <person name="Pandolfi V."/>
            <person name="Bustamante F.O."/>
            <person name="Brasileiro-Vidal A.C."/>
            <person name="Benko-Iseppon A.M."/>
        </authorList>
    </citation>
    <scope>NUCLEOTIDE SEQUENCE [LARGE SCALE GENOMIC DNA]</scope>
    <source>
        <tissue evidence="9">Leaves</tissue>
    </source>
</reference>
<evidence type="ECO:0000259" key="7">
    <source>
        <dbReference type="PROSITE" id="PS50888"/>
    </source>
</evidence>
<evidence type="ECO:0000256" key="5">
    <source>
        <dbReference type="ARBA" id="ARBA00023242"/>
    </source>
</evidence>
<feature type="domain" description="ACT" evidence="8">
    <location>
        <begin position="554"/>
        <end position="622"/>
    </location>
</feature>
<evidence type="ECO:0000313" key="9">
    <source>
        <dbReference type="EMBL" id="MED6161886.1"/>
    </source>
</evidence>
<keyword evidence="3" id="KW-0010">Activator</keyword>
<evidence type="ECO:0000313" key="10">
    <source>
        <dbReference type="Proteomes" id="UP001341840"/>
    </source>
</evidence>
<dbReference type="InterPro" id="IPR036638">
    <property type="entry name" value="HLH_DNA-bd_sf"/>
</dbReference>
<accession>A0ABU6ULE0</accession>
<evidence type="ECO:0000256" key="1">
    <source>
        <dbReference type="ARBA" id="ARBA00004123"/>
    </source>
</evidence>
<feature type="domain" description="BHLH" evidence="7">
    <location>
        <begin position="417"/>
        <end position="466"/>
    </location>
</feature>
<name>A0ABU6ULE0_9FABA</name>
<comment type="subcellular location">
    <subcellularLocation>
        <location evidence="1">Nucleus</location>
    </subcellularLocation>
</comment>